<gene>
    <name evidence="1" type="ORF">SAMN02799620_00874</name>
</gene>
<evidence type="ECO:0000313" key="2">
    <source>
        <dbReference type="Proteomes" id="UP000199707"/>
    </source>
</evidence>
<dbReference type="RefSeq" id="WP_090354149.1">
    <property type="nucleotide sequence ID" value="NZ_FMUB01000002.1"/>
</dbReference>
<reference evidence="2" key="1">
    <citation type="submission" date="2016-10" db="EMBL/GenBank/DDBJ databases">
        <authorList>
            <person name="Varghese N."/>
            <person name="Submissions S."/>
        </authorList>
    </citation>
    <scope>NUCLEOTIDE SEQUENCE [LARGE SCALE GENOMIC DNA]</scope>
    <source>
        <strain evidence="2">UNC267MFSha1.1M11</strain>
    </source>
</reference>
<organism evidence="1 2">
    <name type="scientific">Mycolicibacterium fluoranthenivorans</name>
    <dbReference type="NCBI Taxonomy" id="258505"/>
    <lineage>
        <taxon>Bacteria</taxon>
        <taxon>Bacillati</taxon>
        <taxon>Actinomycetota</taxon>
        <taxon>Actinomycetes</taxon>
        <taxon>Mycobacteriales</taxon>
        <taxon>Mycobacteriaceae</taxon>
        <taxon>Mycolicibacterium</taxon>
    </lineage>
</organism>
<proteinExistence type="predicted"/>
<accession>A0A1G4VGI8</accession>
<dbReference type="EMBL" id="FMUB01000002">
    <property type="protein sequence ID" value="SCX06472.1"/>
    <property type="molecule type" value="Genomic_DNA"/>
</dbReference>
<dbReference type="AlphaFoldDB" id="A0A1G4VGI8"/>
<evidence type="ECO:0000313" key="1">
    <source>
        <dbReference type="EMBL" id="SCX06472.1"/>
    </source>
</evidence>
<protein>
    <submittedName>
        <fullName evidence="1">Uncharacterized protein</fullName>
    </submittedName>
</protein>
<dbReference type="Proteomes" id="UP000199707">
    <property type="component" value="Unassembled WGS sequence"/>
</dbReference>
<name>A0A1G4VGI8_9MYCO</name>
<sequence length="93" mass="10379">MTVALAILILLAPFALAITLGWLANRSHVLRLHLDQFRVPASAWDRVFDIDPDASRTFGDSDAARIQHDLDAIRTRFEEAPAWPSSGVLGERR</sequence>